<dbReference type="Proteomes" id="UP000050761">
    <property type="component" value="Unassembled WGS sequence"/>
</dbReference>
<sequence length="89" mass="10131">MVEHPVLERLMRELLKVELLMVERLIVELPMVERLTAGRLTMKLLTAEVAEDAYGGDDHDACDAAETESGIITSLYMWESNWDELTLPL</sequence>
<gene>
    <name evidence="1" type="ORF">HPBE_LOCUS12375</name>
</gene>
<accession>A0A3P7YV48</accession>
<accession>A0A183FVL4</accession>
<proteinExistence type="predicted"/>
<dbReference type="EMBL" id="UZAH01027473">
    <property type="protein sequence ID" value="VDO91890.1"/>
    <property type="molecule type" value="Genomic_DNA"/>
</dbReference>
<evidence type="ECO:0000313" key="2">
    <source>
        <dbReference type="Proteomes" id="UP000050761"/>
    </source>
</evidence>
<keyword evidence="2" id="KW-1185">Reference proteome</keyword>
<dbReference type="AlphaFoldDB" id="A0A183FVL4"/>
<protein>
    <submittedName>
        <fullName evidence="1 3">Uncharacterized protein</fullName>
    </submittedName>
</protein>
<evidence type="ECO:0000313" key="3">
    <source>
        <dbReference type="WBParaSite" id="HPBE_0001237401-mRNA-1"/>
    </source>
</evidence>
<evidence type="ECO:0000313" key="1">
    <source>
        <dbReference type="EMBL" id="VDO91890.1"/>
    </source>
</evidence>
<reference evidence="3" key="2">
    <citation type="submission" date="2019-09" db="UniProtKB">
        <authorList>
            <consortium name="WormBaseParasite"/>
        </authorList>
    </citation>
    <scope>IDENTIFICATION</scope>
</reference>
<dbReference type="WBParaSite" id="HPBE_0001237401-mRNA-1">
    <property type="protein sequence ID" value="HPBE_0001237401-mRNA-1"/>
    <property type="gene ID" value="HPBE_0001237401"/>
</dbReference>
<name>A0A183FVL4_HELPZ</name>
<reference evidence="1 2" key="1">
    <citation type="submission" date="2018-11" db="EMBL/GenBank/DDBJ databases">
        <authorList>
            <consortium name="Pathogen Informatics"/>
        </authorList>
    </citation>
    <scope>NUCLEOTIDE SEQUENCE [LARGE SCALE GENOMIC DNA]</scope>
</reference>
<organism evidence="2 3">
    <name type="scientific">Heligmosomoides polygyrus</name>
    <name type="common">Parasitic roundworm</name>
    <dbReference type="NCBI Taxonomy" id="6339"/>
    <lineage>
        <taxon>Eukaryota</taxon>
        <taxon>Metazoa</taxon>
        <taxon>Ecdysozoa</taxon>
        <taxon>Nematoda</taxon>
        <taxon>Chromadorea</taxon>
        <taxon>Rhabditida</taxon>
        <taxon>Rhabditina</taxon>
        <taxon>Rhabditomorpha</taxon>
        <taxon>Strongyloidea</taxon>
        <taxon>Heligmosomidae</taxon>
        <taxon>Heligmosomoides</taxon>
    </lineage>
</organism>